<comment type="caution">
    <text evidence="3">Lacks conserved residue(s) required for the propagation of feature annotation.</text>
</comment>
<name>A0A8H4GXC4_9EURO</name>
<evidence type="ECO:0000259" key="5">
    <source>
        <dbReference type="PROSITE" id="PS50941"/>
    </source>
</evidence>
<dbReference type="PROSITE" id="PS50941">
    <property type="entry name" value="CHIT_BIND_I_2"/>
    <property type="match status" value="1"/>
</dbReference>
<dbReference type="SMART" id="SM00257">
    <property type="entry name" value="LysM"/>
    <property type="match status" value="3"/>
</dbReference>
<dbReference type="SUPFAM" id="SSF57016">
    <property type="entry name" value="Plant lectins/antimicrobial peptides"/>
    <property type="match status" value="1"/>
</dbReference>
<dbReference type="Gene3D" id="3.30.60.10">
    <property type="entry name" value="Endochitinase-like"/>
    <property type="match status" value="1"/>
</dbReference>
<dbReference type="Pfam" id="PF01476">
    <property type="entry name" value="LysM"/>
    <property type="match status" value="1"/>
</dbReference>
<accession>A0A8H4GXC4</accession>
<proteinExistence type="predicted"/>
<feature type="domain" description="LysM" evidence="6">
    <location>
        <begin position="359"/>
        <end position="405"/>
    </location>
</feature>
<feature type="domain" description="Chitin-binding type-1" evidence="5">
    <location>
        <begin position="561"/>
        <end position="607"/>
    </location>
</feature>
<dbReference type="AlphaFoldDB" id="A0A8H4GXC4"/>
<dbReference type="PANTHER" id="PTHR34997">
    <property type="entry name" value="AM15"/>
    <property type="match status" value="1"/>
</dbReference>
<feature type="signal peptide" evidence="4">
    <location>
        <begin position="1"/>
        <end position="18"/>
    </location>
</feature>
<dbReference type="SUPFAM" id="SSF54106">
    <property type="entry name" value="LysM domain"/>
    <property type="match status" value="1"/>
</dbReference>
<dbReference type="Gene3D" id="3.10.350.10">
    <property type="entry name" value="LysM domain"/>
    <property type="match status" value="2"/>
</dbReference>
<keyword evidence="4" id="KW-0732">Signal</keyword>
<dbReference type="InterPro" id="IPR001002">
    <property type="entry name" value="Chitin-bd_1"/>
</dbReference>
<dbReference type="Proteomes" id="UP000653565">
    <property type="component" value="Unassembled WGS sequence"/>
</dbReference>
<evidence type="ECO:0000259" key="6">
    <source>
        <dbReference type="PROSITE" id="PS51782"/>
    </source>
</evidence>
<evidence type="ECO:0000313" key="8">
    <source>
        <dbReference type="Proteomes" id="UP000653565"/>
    </source>
</evidence>
<feature type="domain" description="LysM" evidence="6">
    <location>
        <begin position="222"/>
        <end position="267"/>
    </location>
</feature>
<evidence type="ECO:0000256" key="2">
    <source>
        <dbReference type="ARBA" id="ARBA00023026"/>
    </source>
</evidence>
<evidence type="ECO:0000313" key="7">
    <source>
        <dbReference type="EMBL" id="KAF4230520.1"/>
    </source>
</evidence>
<reference evidence="7" key="1">
    <citation type="journal article" date="2020" name="bioRxiv">
        <title>Genomic and phenotypic heterogeneity of clinical isolates of the human pathogens Aspergillus fumigatus, Aspergillus lentulus and Aspergillus fumigatiaffinis.</title>
        <authorList>
            <person name="dos Santos R.A.C."/>
            <person name="Steenwyk J.L."/>
            <person name="Rivero-Menendez O."/>
            <person name="Mead M.E."/>
            <person name="Silva L.P."/>
            <person name="Bastos R.W."/>
            <person name="Alastruey-Izquierdo A."/>
            <person name="Goldman G.H."/>
            <person name="Rokas A."/>
        </authorList>
    </citation>
    <scope>NUCLEOTIDE SEQUENCE</scope>
    <source>
        <strain evidence="7">CNM-CM6805</strain>
    </source>
</reference>
<keyword evidence="3" id="KW-1015">Disulfide bond</keyword>
<keyword evidence="2" id="KW-0843">Virulence</keyword>
<dbReference type="InterPro" id="IPR036861">
    <property type="entry name" value="Endochitinase-like_sf"/>
</dbReference>
<dbReference type="InterPro" id="IPR052210">
    <property type="entry name" value="LysM1-like"/>
</dbReference>
<evidence type="ECO:0008006" key="9">
    <source>
        <dbReference type="Google" id="ProtNLM"/>
    </source>
</evidence>
<dbReference type="PANTHER" id="PTHR34997:SF1">
    <property type="entry name" value="PEPTIDOGLYCAN-BINDING LYSIN DOMAIN"/>
    <property type="match status" value="1"/>
</dbReference>
<keyword evidence="1 3" id="KW-0147">Chitin-binding</keyword>
<evidence type="ECO:0000256" key="1">
    <source>
        <dbReference type="ARBA" id="ARBA00022669"/>
    </source>
</evidence>
<feature type="domain" description="LysM" evidence="6">
    <location>
        <begin position="272"/>
        <end position="320"/>
    </location>
</feature>
<protein>
    <recommendedName>
        <fullName evidence="9">LysM domain-containing protein</fullName>
    </recommendedName>
</protein>
<evidence type="ECO:0000256" key="4">
    <source>
        <dbReference type="SAM" id="SignalP"/>
    </source>
</evidence>
<comment type="caution">
    <text evidence="7">The sequence shown here is derived from an EMBL/GenBank/DDBJ whole genome shotgun (WGS) entry which is preliminary data.</text>
</comment>
<dbReference type="GO" id="GO:0008061">
    <property type="term" value="F:chitin binding"/>
    <property type="evidence" value="ECO:0007669"/>
    <property type="project" value="UniProtKB-UniRule"/>
</dbReference>
<dbReference type="PROSITE" id="PS51782">
    <property type="entry name" value="LYSM"/>
    <property type="match status" value="3"/>
</dbReference>
<keyword evidence="8" id="KW-1185">Reference proteome</keyword>
<dbReference type="InterPro" id="IPR036779">
    <property type="entry name" value="LysM_dom_sf"/>
</dbReference>
<dbReference type="CDD" id="cd11618">
    <property type="entry name" value="ChtBD1_1"/>
    <property type="match status" value="1"/>
</dbReference>
<feature type="chain" id="PRO_5034899281" description="LysM domain-containing protein" evidence="4">
    <location>
        <begin position="19"/>
        <end position="662"/>
    </location>
</feature>
<organism evidence="7 8">
    <name type="scientific">Aspergillus fumigatiaffinis</name>
    <dbReference type="NCBI Taxonomy" id="340414"/>
    <lineage>
        <taxon>Eukaryota</taxon>
        <taxon>Fungi</taxon>
        <taxon>Dikarya</taxon>
        <taxon>Ascomycota</taxon>
        <taxon>Pezizomycotina</taxon>
        <taxon>Eurotiomycetes</taxon>
        <taxon>Eurotiomycetidae</taxon>
        <taxon>Eurotiales</taxon>
        <taxon>Aspergillaceae</taxon>
        <taxon>Aspergillus</taxon>
        <taxon>Aspergillus subgen. Fumigati</taxon>
    </lineage>
</organism>
<feature type="disulfide bond" evidence="3">
    <location>
        <begin position="580"/>
        <end position="594"/>
    </location>
</feature>
<sequence>MRRALARVLLLGIPVALAVDSNSTLSIYSVESLEASSLPEPCVEALVAKVTCYPNLGAAVLQTSTWSSTALDLICTDNCTNSLNAYITSVDNACGSTSLYNISGTMQEADSAGKEMLWKQTATCLKDPDSGDYCNLVFQQAANNTSYGDLMCQDCTLDYLTTVVNAEWGQQIASPDEITSQISSCSSKGYTVTYTSTTTSTVASATGTTTLSRCNASDSDTVLYTTVASDNCLGISKAFNVSTPALISKNALDTNCSLLTGNMTLCLPSVCDIHLVTANDTCSSIMGNLTRQISLTTFRSWNPRINSLCSNLQTLEGQYICASPPGSMTIASGFPLATATTAAPVPTDYVTTSNTDCGTWYKITDGDTCDSVIADFSISMDDLMFLNPQLDANCTSLWLGNSYCVQAVGNIKTYSGYGTTTTSYPALSSTINLNATKTANRTTTHFFGSVPEAQTTTVSFNTTAYNMTQNYTLCADALSYYNLTSDDFGSTEYDNSDWWSEYMRVCWLNLTLPLPTVPFNTSIILSTEASTAASSTAVAGATSTIPSASATSTVTSNVSPDGLCGASHGYTCEGSQFGDCCSTYGYCGSGDDYCGSACDPTYGLCNPSSGTTMATATVTTTSTSASSTSASNISPNGLCGELKGYTCAGSQFGACCSIYGYW</sequence>
<dbReference type="EMBL" id="JAAAPX010000115">
    <property type="protein sequence ID" value="KAF4230520.1"/>
    <property type="molecule type" value="Genomic_DNA"/>
</dbReference>
<reference evidence="7" key="2">
    <citation type="submission" date="2020-04" db="EMBL/GenBank/DDBJ databases">
        <authorList>
            <person name="Santos R.A.C."/>
            <person name="Steenwyk J.L."/>
            <person name="Rivero-Menendez O."/>
            <person name="Mead M.E."/>
            <person name="Silva L.P."/>
            <person name="Bastos R.W."/>
            <person name="Alastruey-Izquierdo A."/>
            <person name="Goldman G.H."/>
            <person name="Rokas A."/>
        </authorList>
    </citation>
    <scope>NUCLEOTIDE SEQUENCE</scope>
    <source>
        <strain evidence="7">CNM-CM6805</strain>
    </source>
</reference>
<evidence type="ECO:0000256" key="3">
    <source>
        <dbReference type="PROSITE-ProRule" id="PRU00261"/>
    </source>
</evidence>
<dbReference type="CDD" id="cd00118">
    <property type="entry name" value="LysM"/>
    <property type="match status" value="1"/>
</dbReference>
<dbReference type="InterPro" id="IPR018392">
    <property type="entry name" value="LysM"/>
</dbReference>
<gene>
    <name evidence="7" type="ORF">CNMCM6805_000712</name>
</gene>